<dbReference type="Proteomes" id="UP000814243">
    <property type="component" value="Unassembled WGS sequence"/>
</dbReference>
<sequence length="126" mass="14550">MSLDVVRVLKGDKRVWKAIGSATLSLARLKRTRNERRGYVCSGVASFLGRKTKERETRLRRDRSQQALSRSLETDEQCEKRCAAARHKLLGDASTHLSQEHRIKRFRELGRMNSVRHKFKIACVVT</sequence>
<dbReference type="EMBL" id="JACEFF010000757">
    <property type="protein sequence ID" value="KAH9631604.1"/>
    <property type="molecule type" value="Genomic_DNA"/>
</dbReference>
<comment type="caution">
    <text evidence="1">The sequence shown here is derived from an EMBL/GenBank/DDBJ whole genome shotgun (WGS) entry which is preliminary data.</text>
</comment>
<evidence type="ECO:0000313" key="2">
    <source>
        <dbReference type="Proteomes" id="UP000814243"/>
    </source>
</evidence>
<proteinExistence type="predicted"/>
<organism evidence="1 2">
    <name type="scientific">Spodoptera exigua</name>
    <name type="common">Beet armyworm</name>
    <name type="synonym">Noctua fulgens</name>
    <dbReference type="NCBI Taxonomy" id="7107"/>
    <lineage>
        <taxon>Eukaryota</taxon>
        <taxon>Metazoa</taxon>
        <taxon>Ecdysozoa</taxon>
        <taxon>Arthropoda</taxon>
        <taxon>Hexapoda</taxon>
        <taxon>Insecta</taxon>
        <taxon>Pterygota</taxon>
        <taxon>Neoptera</taxon>
        <taxon>Endopterygota</taxon>
        <taxon>Lepidoptera</taxon>
        <taxon>Glossata</taxon>
        <taxon>Ditrysia</taxon>
        <taxon>Noctuoidea</taxon>
        <taxon>Noctuidae</taxon>
        <taxon>Amphipyrinae</taxon>
        <taxon>Spodoptera</taxon>
    </lineage>
</organism>
<protein>
    <submittedName>
        <fullName evidence="1">Uncharacterized protein</fullName>
    </submittedName>
</protein>
<reference evidence="1" key="1">
    <citation type="journal article" date="2021" name="G3 (Bethesda)">
        <title>Genome and transcriptome analysis of the beet armyworm Spodoptera exigua reveals targets for pest control. .</title>
        <authorList>
            <person name="Simon S."/>
            <person name="Breeschoten T."/>
            <person name="Jansen H.J."/>
            <person name="Dirks R.P."/>
            <person name="Schranz M.E."/>
            <person name="Ros V.I.D."/>
        </authorList>
    </citation>
    <scope>NUCLEOTIDE SEQUENCE</scope>
    <source>
        <strain evidence="1">TB_SE_WUR_2020</strain>
    </source>
</reference>
<accession>A0A922M7I5</accession>
<gene>
    <name evidence="1" type="ORF">HF086_004371</name>
</gene>
<name>A0A922M7I5_SPOEX</name>
<dbReference type="AlphaFoldDB" id="A0A922M7I5"/>
<evidence type="ECO:0000313" key="1">
    <source>
        <dbReference type="EMBL" id="KAH9631604.1"/>
    </source>
</evidence>